<dbReference type="Pfam" id="PF13359">
    <property type="entry name" value="DDE_Tnp_4"/>
    <property type="match status" value="1"/>
</dbReference>
<feature type="domain" description="DDE Tnp4" evidence="4">
    <location>
        <begin position="268"/>
        <end position="418"/>
    </location>
</feature>
<name>A0A7S2KAQ1_9STRA</name>
<evidence type="ECO:0000256" key="3">
    <source>
        <dbReference type="SAM" id="MobiDB-lite"/>
    </source>
</evidence>
<evidence type="ECO:0000256" key="1">
    <source>
        <dbReference type="ARBA" id="ARBA00001968"/>
    </source>
</evidence>
<dbReference type="GO" id="GO:0046872">
    <property type="term" value="F:metal ion binding"/>
    <property type="evidence" value="ECO:0007669"/>
    <property type="project" value="UniProtKB-KW"/>
</dbReference>
<evidence type="ECO:0000259" key="4">
    <source>
        <dbReference type="Pfam" id="PF13359"/>
    </source>
</evidence>
<accession>A0A7S2KAQ1</accession>
<organism evidence="5">
    <name type="scientific">Skeletonema marinoi</name>
    <dbReference type="NCBI Taxonomy" id="267567"/>
    <lineage>
        <taxon>Eukaryota</taxon>
        <taxon>Sar</taxon>
        <taxon>Stramenopiles</taxon>
        <taxon>Ochrophyta</taxon>
        <taxon>Bacillariophyta</taxon>
        <taxon>Coscinodiscophyceae</taxon>
        <taxon>Thalassiosirophycidae</taxon>
        <taxon>Thalassiosirales</taxon>
        <taxon>Skeletonemataceae</taxon>
        <taxon>Skeletonema</taxon>
        <taxon>Skeletonema marinoi-dohrnii complex</taxon>
    </lineage>
</organism>
<dbReference type="EMBL" id="HBGZ01000880">
    <property type="protein sequence ID" value="CAD9571412.1"/>
    <property type="molecule type" value="Transcribed_RNA"/>
</dbReference>
<feature type="region of interest" description="Disordered" evidence="3">
    <location>
        <begin position="540"/>
        <end position="563"/>
    </location>
</feature>
<dbReference type="PANTHER" id="PTHR47150">
    <property type="entry name" value="OS12G0169200 PROTEIN"/>
    <property type="match status" value="1"/>
</dbReference>
<sequence>METRSFAPTSLFQCFDSDDESRIDVLKYMAYKRSIQHELDEEDYLVIIAACEAEAAAEAQLQSELNDPNTTAAPRKRQCREKRVIRERTTGKMRQMTYTDTPWYKNYVLSPNLSSKKFNKKFRRRFRCRYSSFEKHLQEVKDHPLFQTWSENSRDCCGNKAVPIELLLLGALRYIGRGWCLDDLEEQTCIGEETHRRFIHIYITWGASTLHGKYVRFPKDAEEAKEWSAEYTRAGFPGCVSSGDATHVGMLKCLYKLKQYNMSYKLDMPSRTYNIHVTHRRRILYTTTGHPARWNDKTLQLYDDYAKQMYQSSMFGDAFTFTLWEGKENEVKKEVLYEGPWEIVDNGYLSWSTMVPPSKYYRTYSEMRFSKWIESLRKDVECTFGIMKGRFRILKTGIPLHGVQACDKIWKTCCAMHNFLLEEDELDRPWEVSRNLFGQDYLGADGWHEAGDVNKYLDVSTQNDLVEAQDNFDASGMGVGTDVGQATSTPTSSVLEEHEADAINPLSGAILVRKLDLATFKAKLINHFHIMWKQNRVEWPSRDGRNPPPQQIVHHNNSRSSSS</sequence>
<protein>
    <recommendedName>
        <fullName evidence="4">DDE Tnp4 domain-containing protein</fullName>
    </recommendedName>
</protein>
<reference evidence="5" key="1">
    <citation type="submission" date="2021-01" db="EMBL/GenBank/DDBJ databases">
        <authorList>
            <person name="Corre E."/>
            <person name="Pelletier E."/>
            <person name="Niang G."/>
            <person name="Scheremetjew M."/>
            <person name="Finn R."/>
            <person name="Kale V."/>
            <person name="Holt S."/>
            <person name="Cochrane G."/>
            <person name="Meng A."/>
            <person name="Brown T."/>
            <person name="Cohen L."/>
        </authorList>
    </citation>
    <scope>NUCLEOTIDE SEQUENCE</scope>
    <source>
        <strain evidence="5">SM1012Den-03</strain>
    </source>
</reference>
<comment type="cofactor">
    <cofactor evidence="1">
        <name>a divalent metal cation</name>
        <dbReference type="ChEBI" id="CHEBI:60240"/>
    </cofactor>
</comment>
<keyword evidence="2" id="KW-0479">Metal-binding</keyword>
<dbReference type="InterPro" id="IPR027806">
    <property type="entry name" value="HARBI1_dom"/>
</dbReference>
<dbReference type="PANTHER" id="PTHR47150:SF5">
    <property type="entry name" value="OS07G0546750 PROTEIN"/>
    <property type="match status" value="1"/>
</dbReference>
<gene>
    <name evidence="5" type="ORF">SMAR0320_LOCUS668</name>
</gene>
<evidence type="ECO:0000313" key="5">
    <source>
        <dbReference type="EMBL" id="CAD9571412.1"/>
    </source>
</evidence>
<proteinExistence type="predicted"/>
<feature type="compositionally biased region" description="Polar residues" evidence="3">
    <location>
        <begin position="553"/>
        <end position="563"/>
    </location>
</feature>
<dbReference type="AlphaFoldDB" id="A0A7S2KAQ1"/>
<evidence type="ECO:0000256" key="2">
    <source>
        <dbReference type="ARBA" id="ARBA00022723"/>
    </source>
</evidence>